<evidence type="ECO:0000256" key="7">
    <source>
        <dbReference type="ARBA" id="ARBA00022989"/>
    </source>
</evidence>
<dbReference type="SMART" id="SM00082">
    <property type="entry name" value="LRRCT"/>
    <property type="match status" value="1"/>
</dbReference>
<keyword evidence="9" id="KW-1015">Disulfide bond</keyword>
<gene>
    <name evidence="12" type="ORF">V5799_014878</name>
</gene>
<dbReference type="PANTHER" id="PTHR22650">
    <property type="entry name" value="GLYCOPROTEIN IB BETA"/>
    <property type="match status" value="1"/>
</dbReference>
<evidence type="ECO:0000313" key="12">
    <source>
        <dbReference type="EMBL" id="KAK8768658.1"/>
    </source>
</evidence>
<keyword evidence="13" id="KW-1185">Reference proteome</keyword>
<proteinExistence type="predicted"/>
<keyword evidence="7" id="KW-1133">Transmembrane helix</keyword>
<evidence type="ECO:0000256" key="1">
    <source>
        <dbReference type="ARBA" id="ARBA00004479"/>
    </source>
</evidence>
<dbReference type="GO" id="GO:0007599">
    <property type="term" value="P:hemostasis"/>
    <property type="evidence" value="ECO:0007669"/>
    <property type="project" value="UniProtKB-KW"/>
</dbReference>
<dbReference type="InterPro" id="IPR052313">
    <property type="entry name" value="GPIb-IX-V_Complex"/>
</dbReference>
<keyword evidence="2" id="KW-0433">Leucine-rich repeat</keyword>
<keyword evidence="8" id="KW-0472">Membrane</keyword>
<dbReference type="AlphaFoldDB" id="A0AAQ4E1R8"/>
<evidence type="ECO:0000256" key="6">
    <source>
        <dbReference type="ARBA" id="ARBA00022889"/>
    </source>
</evidence>
<organism evidence="12 13">
    <name type="scientific">Amblyomma americanum</name>
    <name type="common">Lone star tick</name>
    <dbReference type="NCBI Taxonomy" id="6943"/>
    <lineage>
        <taxon>Eukaryota</taxon>
        <taxon>Metazoa</taxon>
        <taxon>Ecdysozoa</taxon>
        <taxon>Arthropoda</taxon>
        <taxon>Chelicerata</taxon>
        <taxon>Arachnida</taxon>
        <taxon>Acari</taxon>
        <taxon>Parasitiformes</taxon>
        <taxon>Ixodida</taxon>
        <taxon>Ixodoidea</taxon>
        <taxon>Ixodidae</taxon>
        <taxon>Amblyomminae</taxon>
        <taxon>Amblyomma</taxon>
    </lineage>
</organism>
<feature type="domain" description="LRRNT" evidence="10">
    <location>
        <begin position="103"/>
        <end position="135"/>
    </location>
</feature>
<evidence type="ECO:0000259" key="10">
    <source>
        <dbReference type="SMART" id="SM00013"/>
    </source>
</evidence>
<evidence type="ECO:0000259" key="11">
    <source>
        <dbReference type="SMART" id="SM00082"/>
    </source>
</evidence>
<keyword evidence="4" id="KW-0356">Hemostasis</keyword>
<comment type="subcellular location">
    <subcellularLocation>
        <location evidence="1">Membrane</location>
        <topology evidence="1">Single-pass type I membrane protein</topology>
    </subcellularLocation>
</comment>
<dbReference type="Gene3D" id="3.80.10.10">
    <property type="entry name" value="Ribonuclease Inhibitor"/>
    <property type="match status" value="2"/>
</dbReference>
<dbReference type="SMART" id="SM00013">
    <property type="entry name" value="LRRNT"/>
    <property type="match status" value="1"/>
</dbReference>
<evidence type="ECO:0000256" key="2">
    <source>
        <dbReference type="ARBA" id="ARBA00022614"/>
    </source>
</evidence>
<dbReference type="EMBL" id="JARKHS020023626">
    <property type="protein sequence ID" value="KAK8768658.1"/>
    <property type="molecule type" value="Genomic_DNA"/>
</dbReference>
<dbReference type="SUPFAM" id="SSF52058">
    <property type="entry name" value="L domain-like"/>
    <property type="match status" value="1"/>
</dbReference>
<sequence length="159" mass="18067">MMQAFLTLSDCRSLYDNKIRCIAHGSFERMSSLATLNLLGNPLHCSCHLRWLSEWLRRSDTVTGSPRCHSPAHLKDLPLQDMEPKQLVCSEEDLHEGCGSDDLCPRGCTCVGHAVHCSRQRLRQLPKHLQLSTAELYLDVNDLTEIPKELNLLKDVTRM</sequence>
<evidence type="ECO:0000256" key="9">
    <source>
        <dbReference type="ARBA" id="ARBA00023157"/>
    </source>
</evidence>
<reference evidence="12 13" key="1">
    <citation type="journal article" date="2023" name="Arcadia Sci">
        <title>De novo assembly of a long-read Amblyomma americanum tick genome.</title>
        <authorList>
            <person name="Chou S."/>
            <person name="Poskanzer K.E."/>
            <person name="Rollins M."/>
            <person name="Thuy-Boun P.S."/>
        </authorList>
    </citation>
    <scope>NUCLEOTIDE SEQUENCE [LARGE SCALE GENOMIC DNA]</scope>
    <source>
        <strain evidence="12">F_SG_1</strain>
        <tissue evidence="12">Salivary glands</tissue>
    </source>
</reference>
<evidence type="ECO:0000313" key="13">
    <source>
        <dbReference type="Proteomes" id="UP001321473"/>
    </source>
</evidence>
<keyword evidence="5" id="KW-0732">Signal</keyword>
<dbReference type="InterPro" id="IPR000483">
    <property type="entry name" value="Cys-rich_flank_reg_C"/>
</dbReference>
<dbReference type="GO" id="GO:0007155">
    <property type="term" value="P:cell adhesion"/>
    <property type="evidence" value="ECO:0007669"/>
    <property type="project" value="UniProtKB-KW"/>
</dbReference>
<dbReference type="InterPro" id="IPR032675">
    <property type="entry name" value="LRR_dom_sf"/>
</dbReference>
<evidence type="ECO:0000256" key="3">
    <source>
        <dbReference type="ARBA" id="ARBA00022692"/>
    </source>
</evidence>
<dbReference type="InterPro" id="IPR000372">
    <property type="entry name" value="LRRNT"/>
</dbReference>
<evidence type="ECO:0000256" key="4">
    <source>
        <dbReference type="ARBA" id="ARBA00022696"/>
    </source>
</evidence>
<keyword evidence="3" id="KW-0812">Transmembrane</keyword>
<dbReference type="Proteomes" id="UP001321473">
    <property type="component" value="Unassembled WGS sequence"/>
</dbReference>
<evidence type="ECO:0000256" key="8">
    <source>
        <dbReference type="ARBA" id="ARBA00023136"/>
    </source>
</evidence>
<name>A0AAQ4E1R8_AMBAM</name>
<comment type="caution">
    <text evidence="12">The sequence shown here is derived from an EMBL/GenBank/DDBJ whole genome shotgun (WGS) entry which is preliminary data.</text>
</comment>
<protein>
    <submittedName>
        <fullName evidence="12">Uncharacterized protein</fullName>
    </submittedName>
</protein>
<keyword evidence="6" id="KW-0130">Cell adhesion</keyword>
<accession>A0AAQ4E1R8</accession>
<dbReference type="PANTHER" id="PTHR22650:SF4">
    <property type="entry name" value="LEUCINE-RICH REPEAT AND TRANSMEMBRANE DOMAIN-CONTAINING PROTEIN 2-LIKE"/>
    <property type="match status" value="1"/>
</dbReference>
<evidence type="ECO:0000256" key="5">
    <source>
        <dbReference type="ARBA" id="ARBA00022729"/>
    </source>
</evidence>
<feature type="domain" description="LRRCT" evidence="11">
    <location>
        <begin position="41"/>
        <end position="90"/>
    </location>
</feature>
<dbReference type="GO" id="GO:0016020">
    <property type="term" value="C:membrane"/>
    <property type="evidence" value="ECO:0007669"/>
    <property type="project" value="UniProtKB-SubCell"/>
</dbReference>